<comment type="caution">
    <text evidence="3">The sequence shown here is derived from an EMBL/GenBank/DDBJ whole genome shotgun (WGS) entry which is preliminary data.</text>
</comment>
<dbReference type="Proteomes" id="UP001596201">
    <property type="component" value="Unassembled WGS sequence"/>
</dbReference>
<feature type="transmembrane region" description="Helical" evidence="1">
    <location>
        <begin position="18"/>
        <end position="41"/>
    </location>
</feature>
<evidence type="ECO:0000313" key="4">
    <source>
        <dbReference type="Proteomes" id="UP001596201"/>
    </source>
</evidence>
<accession>A0ABD5RCB5</accession>
<feature type="domain" description="DUF8108" evidence="2">
    <location>
        <begin position="77"/>
        <end position="146"/>
    </location>
</feature>
<evidence type="ECO:0000313" key="3">
    <source>
        <dbReference type="EMBL" id="MFC5367666.1"/>
    </source>
</evidence>
<reference evidence="3 4" key="1">
    <citation type="journal article" date="2019" name="Int. J. Syst. Evol. Microbiol.">
        <title>The Global Catalogue of Microorganisms (GCM) 10K type strain sequencing project: providing services to taxonomists for standard genome sequencing and annotation.</title>
        <authorList>
            <consortium name="The Broad Institute Genomics Platform"/>
            <consortium name="The Broad Institute Genome Sequencing Center for Infectious Disease"/>
            <person name="Wu L."/>
            <person name="Ma J."/>
        </authorList>
    </citation>
    <scope>NUCLEOTIDE SEQUENCE [LARGE SCALE GENOMIC DNA]</scope>
    <source>
        <strain evidence="3 4">CGMCC 1.12237</strain>
    </source>
</reference>
<protein>
    <recommendedName>
        <fullName evidence="2">DUF8108 domain-containing protein</fullName>
    </recommendedName>
</protein>
<organism evidence="3 4">
    <name type="scientific">Salinirubrum litoreum</name>
    <dbReference type="NCBI Taxonomy" id="1126234"/>
    <lineage>
        <taxon>Archaea</taxon>
        <taxon>Methanobacteriati</taxon>
        <taxon>Methanobacteriota</taxon>
        <taxon>Stenosarchaea group</taxon>
        <taxon>Halobacteria</taxon>
        <taxon>Halobacteriales</taxon>
        <taxon>Haloferacaceae</taxon>
        <taxon>Salinirubrum</taxon>
    </lineage>
</organism>
<evidence type="ECO:0000259" key="2">
    <source>
        <dbReference type="Pfam" id="PF26413"/>
    </source>
</evidence>
<gene>
    <name evidence="3" type="ORF">ACFPJ5_12040</name>
</gene>
<proteinExistence type="predicted"/>
<dbReference type="InterPro" id="IPR058421">
    <property type="entry name" value="DUF8108_C"/>
</dbReference>
<keyword evidence="1" id="KW-1133">Transmembrane helix</keyword>
<dbReference type="RefSeq" id="WP_227229911.1">
    <property type="nucleotide sequence ID" value="NZ_JAJCVJ010000002.1"/>
</dbReference>
<name>A0ABD5RCB5_9EURY</name>
<sequence>MPETPSTLVAAADATSELLYAAGSLLALLVGVVATAAGLVAGAGGDLVPGAILLVVGVAFLLLGAATTRRGRRRIARRHGPTAFGRRPTVESRIVRPEESFDGRCVRCGASVESGAVRRYREETLVAGVPLYTHETGENAYCLDCALDEFGVRDDTTDTDADALDALAERESETTEATQ</sequence>
<keyword evidence="4" id="KW-1185">Reference proteome</keyword>
<evidence type="ECO:0000256" key="1">
    <source>
        <dbReference type="SAM" id="Phobius"/>
    </source>
</evidence>
<dbReference type="AlphaFoldDB" id="A0ABD5RCB5"/>
<keyword evidence="1" id="KW-0472">Membrane</keyword>
<dbReference type="Pfam" id="PF26413">
    <property type="entry name" value="DUF8108"/>
    <property type="match status" value="1"/>
</dbReference>
<dbReference type="EMBL" id="JBHSKX010000002">
    <property type="protein sequence ID" value="MFC5367666.1"/>
    <property type="molecule type" value="Genomic_DNA"/>
</dbReference>
<keyword evidence="1" id="KW-0812">Transmembrane</keyword>
<feature type="transmembrane region" description="Helical" evidence="1">
    <location>
        <begin position="47"/>
        <end position="68"/>
    </location>
</feature>